<keyword evidence="3" id="KW-1185">Reference proteome</keyword>
<comment type="caution">
    <text evidence="2">The sequence shown here is derived from an EMBL/GenBank/DDBJ whole genome shotgun (WGS) entry which is preliminary data.</text>
</comment>
<feature type="region of interest" description="Disordered" evidence="1">
    <location>
        <begin position="56"/>
        <end position="80"/>
    </location>
</feature>
<accession>A0A5B7F5C7</accession>
<dbReference type="EMBL" id="VSRR010004489">
    <property type="protein sequence ID" value="MPC39824.1"/>
    <property type="molecule type" value="Genomic_DNA"/>
</dbReference>
<protein>
    <submittedName>
        <fullName evidence="2">Uncharacterized protein</fullName>
    </submittedName>
</protein>
<name>A0A5B7F5C7_PORTR</name>
<evidence type="ECO:0000313" key="3">
    <source>
        <dbReference type="Proteomes" id="UP000324222"/>
    </source>
</evidence>
<evidence type="ECO:0000313" key="2">
    <source>
        <dbReference type="EMBL" id="MPC39824.1"/>
    </source>
</evidence>
<dbReference type="Proteomes" id="UP000324222">
    <property type="component" value="Unassembled WGS sequence"/>
</dbReference>
<gene>
    <name evidence="2" type="ORF">E2C01_033373</name>
</gene>
<proteinExistence type="predicted"/>
<reference evidence="2" key="1">
    <citation type="submission" date="2019-05" db="EMBL/GenBank/DDBJ databases">
        <title>Another draft genome of Portunus trituberculatus and its Hox gene families provides insights of decapod evolution.</title>
        <authorList>
            <person name="Jeong J.-H."/>
            <person name="Song I."/>
            <person name="Kim S."/>
            <person name="Choi T."/>
            <person name="Kim D."/>
            <person name="Ryu S."/>
            <person name="Kim W."/>
        </authorList>
    </citation>
    <scope>NUCLEOTIDE SEQUENCE [LARGE SCALE GENOMIC DNA]</scope>
    <source>
        <tissue evidence="2">Muscle</tissue>
    </source>
</reference>
<evidence type="ECO:0000256" key="1">
    <source>
        <dbReference type="SAM" id="MobiDB-lite"/>
    </source>
</evidence>
<organism evidence="2 3">
    <name type="scientific">Portunus trituberculatus</name>
    <name type="common">Swimming crab</name>
    <name type="synonym">Neptunus trituberculatus</name>
    <dbReference type="NCBI Taxonomy" id="210409"/>
    <lineage>
        <taxon>Eukaryota</taxon>
        <taxon>Metazoa</taxon>
        <taxon>Ecdysozoa</taxon>
        <taxon>Arthropoda</taxon>
        <taxon>Crustacea</taxon>
        <taxon>Multicrustacea</taxon>
        <taxon>Malacostraca</taxon>
        <taxon>Eumalacostraca</taxon>
        <taxon>Eucarida</taxon>
        <taxon>Decapoda</taxon>
        <taxon>Pleocyemata</taxon>
        <taxon>Brachyura</taxon>
        <taxon>Eubrachyura</taxon>
        <taxon>Portunoidea</taxon>
        <taxon>Portunidae</taxon>
        <taxon>Portuninae</taxon>
        <taxon>Portunus</taxon>
    </lineage>
</organism>
<dbReference type="AlphaFoldDB" id="A0A5B7F5C7"/>
<sequence>MMLMAVAVMLTLDAKRRGGGVEILLVVDKGNVEAIAGAALVNVDGVAREHSTFAHRRNHHSLARPSPSLDDLNIRNLSSP</sequence>